<dbReference type="InterPro" id="IPR001623">
    <property type="entry name" value="DnaJ_domain"/>
</dbReference>
<evidence type="ECO:0000313" key="3">
    <source>
        <dbReference type="Proteomes" id="UP000051380"/>
    </source>
</evidence>
<organism evidence="2 3">
    <name type="scientific">Bradyrhizobium yuanmingense</name>
    <dbReference type="NCBI Taxonomy" id="108015"/>
    <lineage>
        <taxon>Bacteria</taxon>
        <taxon>Pseudomonadati</taxon>
        <taxon>Pseudomonadota</taxon>
        <taxon>Alphaproteobacteria</taxon>
        <taxon>Hyphomicrobiales</taxon>
        <taxon>Nitrobacteraceae</taxon>
        <taxon>Bradyrhizobium</taxon>
    </lineage>
</organism>
<protein>
    <submittedName>
        <fullName evidence="2">Molecular chaperone DnaJ</fullName>
    </submittedName>
</protein>
<dbReference type="AlphaFoldDB" id="A0A0R3CBH2"/>
<feature type="domain" description="J" evidence="1">
    <location>
        <begin position="148"/>
        <end position="207"/>
    </location>
</feature>
<sequence length="207" mass="23540">MPIDTSEIFASIRINKREAQERQSAARCEWPDCQNKASHPAPKGRDNAREYWHFCIDHVRVYNQSYNFFSGMDAEAVARYQNDALTGHRPTWKMGENISARKMADSAADVEDDWHAFCTHLELNGRAGARPRAEAKLEARKILNAERKALQVMGLNANATLGDIKAKYKAMVKQHHPDANGGDRSTEDRLVEIIKAYHYLKTVVRES</sequence>
<dbReference type="SUPFAM" id="SSF46565">
    <property type="entry name" value="Chaperone J-domain"/>
    <property type="match status" value="1"/>
</dbReference>
<dbReference type="PROSITE" id="PS50076">
    <property type="entry name" value="DNAJ_2"/>
    <property type="match status" value="1"/>
</dbReference>
<dbReference type="PRINTS" id="PR00625">
    <property type="entry name" value="JDOMAIN"/>
</dbReference>
<dbReference type="SMART" id="SM00271">
    <property type="entry name" value="DnaJ"/>
    <property type="match status" value="1"/>
</dbReference>
<dbReference type="InterPro" id="IPR036869">
    <property type="entry name" value="J_dom_sf"/>
</dbReference>
<evidence type="ECO:0000259" key="1">
    <source>
        <dbReference type="PROSITE" id="PS50076"/>
    </source>
</evidence>
<dbReference type="CDD" id="cd06257">
    <property type="entry name" value="DnaJ"/>
    <property type="match status" value="1"/>
</dbReference>
<dbReference type="Pfam" id="PF00226">
    <property type="entry name" value="DnaJ"/>
    <property type="match status" value="1"/>
</dbReference>
<dbReference type="RefSeq" id="WP_057027890.1">
    <property type="nucleotide sequence ID" value="NZ_LJYF01000029.1"/>
</dbReference>
<name>A0A0R3CBH2_9BRAD</name>
<dbReference type="STRING" id="108015.GA0061099_10163"/>
<proteinExistence type="predicted"/>
<reference evidence="2 3" key="1">
    <citation type="submission" date="2015-09" db="EMBL/GenBank/DDBJ databases">
        <title>Draft Genome Sequence of the Strain BR 3267 (Bradyrhizobium yuanmingense) recommended as inoculant for cowpea in Brazil.</title>
        <authorList>
            <person name="Simoes-Araujo J.L."/>
            <person name="Zilli J.E."/>
        </authorList>
    </citation>
    <scope>NUCLEOTIDE SEQUENCE [LARGE SCALE GENOMIC DNA]</scope>
    <source>
        <strain evidence="2 3">BR3267</strain>
    </source>
</reference>
<dbReference type="EMBL" id="LJYF01000029">
    <property type="protein sequence ID" value="KRP93740.1"/>
    <property type="molecule type" value="Genomic_DNA"/>
</dbReference>
<dbReference type="Gene3D" id="1.10.287.110">
    <property type="entry name" value="DnaJ domain"/>
    <property type="match status" value="1"/>
</dbReference>
<dbReference type="OrthoDB" id="9786294at2"/>
<dbReference type="Proteomes" id="UP000051380">
    <property type="component" value="Unassembled WGS sequence"/>
</dbReference>
<accession>A0A0R3CBH2</accession>
<gene>
    <name evidence="2" type="ORF">AOQ72_20745</name>
</gene>
<evidence type="ECO:0000313" key="2">
    <source>
        <dbReference type="EMBL" id="KRP93740.1"/>
    </source>
</evidence>
<comment type="caution">
    <text evidence="2">The sequence shown here is derived from an EMBL/GenBank/DDBJ whole genome shotgun (WGS) entry which is preliminary data.</text>
</comment>